<dbReference type="PANTHER" id="PTHR47584">
    <property type="match status" value="1"/>
</dbReference>
<accession>A0AAN7E7R7</accession>
<gene>
    <name evidence="2" type="ORF">RGQ29_006274</name>
</gene>
<comment type="caution">
    <text evidence="2">The sequence shown here is derived from an EMBL/GenBank/DDBJ whole genome shotgun (WGS) entry which is preliminary data.</text>
</comment>
<dbReference type="PANTHER" id="PTHR47584:SF14">
    <property type="entry name" value="L10-INTERACTING MYB DOMAIN-CONTAINING PROTEIN-LIKE"/>
    <property type="match status" value="1"/>
</dbReference>
<dbReference type="InterPro" id="IPR045026">
    <property type="entry name" value="LIMYB"/>
</dbReference>
<dbReference type="EMBL" id="JAXUIC010000011">
    <property type="protein sequence ID" value="KAK4564114.1"/>
    <property type="molecule type" value="Genomic_DNA"/>
</dbReference>
<evidence type="ECO:0000259" key="1">
    <source>
        <dbReference type="Pfam" id="PF12776"/>
    </source>
</evidence>
<reference evidence="2 3" key="1">
    <citation type="journal article" date="2023" name="G3 (Bethesda)">
        <title>A haplotype-resolved chromosome-scale genome for Quercus rubra L. provides insights into the genetics of adaptive traits for red oak species.</title>
        <authorList>
            <person name="Kapoor B."/>
            <person name="Jenkins J."/>
            <person name="Schmutz J."/>
            <person name="Zhebentyayeva T."/>
            <person name="Kuelheim C."/>
            <person name="Coggeshall M."/>
            <person name="Heim C."/>
            <person name="Lasky J.R."/>
            <person name="Leites L."/>
            <person name="Islam-Faridi N."/>
            <person name="Romero-Severson J."/>
            <person name="DeLeo V.L."/>
            <person name="Lucas S.M."/>
            <person name="Lazic D."/>
            <person name="Gailing O."/>
            <person name="Carlson J."/>
            <person name="Staton M."/>
        </authorList>
    </citation>
    <scope>NUCLEOTIDE SEQUENCE [LARGE SCALE GENOMIC DNA]</scope>
    <source>
        <strain evidence="2">Pseudo-F2</strain>
    </source>
</reference>
<dbReference type="AlphaFoldDB" id="A0AAN7E7R7"/>
<dbReference type="Proteomes" id="UP001324115">
    <property type="component" value="Unassembled WGS sequence"/>
</dbReference>
<protein>
    <recommendedName>
        <fullName evidence="1">Myb/SANT-like domain-containing protein</fullName>
    </recommendedName>
</protein>
<name>A0AAN7E7R7_QUERU</name>
<evidence type="ECO:0000313" key="3">
    <source>
        <dbReference type="Proteomes" id="UP001324115"/>
    </source>
</evidence>
<organism evidence="2 3">
    <name type="scientific">Quercus rubra</name>
    <name type="common">Northern red oak</name>
    <name type="synonym">Quercus borealis</name>
    <dbReference type="NCBI Taxonomy" id="3512"/>
    <lineage>
        <taxon>Eukaryota</taxon>
        <taxon>Viridiplantae</taxon>
        <taxon>Streptophyta</taxon>
        <taxon>Embryophyta</taxon>
        <taxon>Tracheophyta</taxon>
        <taxon>Spermatophyta</taxon>
        <taxon>Magnoliopsida</taxon>
        <taxon>eudicotyledons</taxon>
        <taxon>Gunneridae</taxon>
        <taxon>Pentapetalae</taxon>
        <taxon>rosids</taxon>
        <taxon>fabids</taxon>
        <taxon>Fagales</taxon>
        <taxon>Fagaceae</taxon>
        <taxon>Quercus</taxon>
    </lineage>
</organism>
<keyword evidence="3" id="KW-1185">Reference proteome</keyword>
<evidence type="ECO:0000313" key="2">
    <source>
        <dbReference type="EMBL" id="KAK4564114.1"/>
    </source>
</evidence>
<proteinExistence type="predicted"/>
<sequence>MKGNNSIDDDNLWTPQLEKLFIDIMLKEINKGNMADGQFSFDTWKKMLAALNELGKRSFTMTQFKGKFNRMRLLHREFSTPINQTGFGWNAETNTVHALEESWQNYCRAHSKAKMFQTKALSNYNLLGLIFNKSIATGVLQCASTQDPPNLDEENALEE</sequence>
<dbReference type="InterPro" id="IPR024752">
    <property type="entry name" value="Myb/SANT-like_dom"/>
</dbReference>
<feature type="domain" description="Myb/SANT-like" evidence="1">
    <location>
        <begin position="13"/>
        <end position="106"/>
    </location>
</feature>
<dbReference type="Pfam" id="PF12776">
    <property type="entry name" value="Myb_DNA-bind_3"/>
    <property type="match status" value="1"/>
</dbReference>